<comment type="caution">
    <text evidence="2">The sequence shown here is derived from an EMBL/GenBank/DDBJ whole genome shotgun (WGS) entry which is preliminary data.</text>
</comment>
<dbReference type="Pfam" id="PF12770">
    <property type="entry name" value="CHAT"/>
    <property type="match status" value="1"/>
</dbReference>
<protein>
    <recommendedName>
        <fullName evidence="1">CHAT domain-containing protein</fullName>
    </recommendedName>
</protein>
<feature type="domain" description="CHAT" evidence="1">
    <location>
        <begin position="293"/>
        <end position="586"/>
    </location>
</feature>
<dbReference type="InterPro" id="IPR024983">
    <property type="entry name" value="CHAT_dom"/>
</dbReference>
<sequence length="587" mass="65195">MANDDAAQIFKSAALLKSAPLTQRLKASQRWAKTAKSNGKNDSDYLDAYEMAISLVSQVTGMEKTIGLRYRNLFDETISDLPNEAAAAAFAASNIDSAFEFLEQGRCIVWRQIHNLRTPFDKLSSVDQDLADDLSQIAKELESAGLRNEAVVTGLDPIVMKEKMGIQEEATNSAQLAQRWDALLAKARNIEGFDDFLRPHRYQDIIRRVPSTGYVVVINIHAERCDAIALGGPKKEALHIPLNLFTYNDAVRLVRLQDTVLESRGSRTTEHEIEDTVGTRGSRPYLRSSNPMQEILGELWTSVVNPILQALEIKGPMSDLKRIWWSPTGPLCFLPIHAAGIYNTRHNVCLYDYAVSSYIPTVNTLIDLLGQASESQYAKKINVVVVGQGHAPGLPPLPGAQKEINMLKDKFDSAKIEFSCVEGSVATMERAMKDMETFNYIHFACHAIQDTTHPLKSGFYLSDGRLELWNMLKVHNRDAELAFLSACQTARGNSWLWEEAAHLGAGMLAVGYRGTVATMWSIMDRYGAKVAEDFYSDLFNIDETVDNLGRRFGSAGSLHSAISRLRAEIGDSDAAMLAWVPYLHMGV</sequence>
<organism evidence="2">
    <name type="scientific">Psilocybe cubensis</name>
    <name type="common">Psychedelic mushroom</name>
    <name type="synonym">Stropharia cubensis</name>
    <dbReference type="NCBI Taxonomy" id="181762"/>
    <lineage>
        <taxon>Eukaryota</taxon>
        <taxon>Fungi</taxon>
        <taxon>Dikarya</taxon>
        <taxon>Basidiomycota</taxon>
        <taxon>Agaricomycotina</taxon>
        <taxon>Agaricomycetes</taxon>
        <taxon>Agaricomycetidae</taxon>
        <taxon>Agaricales</taxon>
        <taxon>Agaricineae</taxon>
        <taxon>Strophariaceae</taxon>
        <taxon>Psilocybe</taxon>
    </lineage>
</organism>
<proteinExistence type="predicted"/>
<evidence type="ECO:0000313" key="2">
    <source>
        <dbReference type="EMBL" id="KAG5162525.1"/>
    </source>
</evidence>
<gene>
    <name evidence="2" type="ORF">JR316_012410</name>
</gene>
<reference evidence="2" key="1">
    <citation type="submission" date="2021-02" db="EMBL/GenBank/DDBJ databases">
        <title>Psilocybe cubensis genome.</title>
        <authorList>
            <person name="Mckernan K.J."/>
            <person name="Crawford S."/>
            <person name="Trippe A."/>
            <person name="Kane L.T."/>
            <person name="Mclaughlin S."/>
        </authorList>
    </citation>
    <scope>NUCLEOTIDE SEQUENCE [LARGE SCALE GENOMIC DNA]</scope>
    <source>
        <strain evidence="2">MGC-MH-2018</strain>
    </source>
</reference>
<evidence type="ECO:0000259" key="1">
    <source>
        <dbReference type="Pfam" id="PF12770"/>
    </source>
</evidence>
<accession>A0A8H7XMY2</accession>
<dbReference type="AlphaFoldDB" id="A0A8H7XMY2"/>
<dbReference type="OrthoDB" id="9991317at2759"/>
<name>A0A8H7XMY2_PSICU</name>
<dbReference type="EMBL" id="JAFIQS010000018">
    <property type="protein sequence ID" value="KAG5162525.1"/>
    <property type="molecule type" value="Genomic_DNA"/>
</dbReference>